<dbReference type="SUPFAM" id="SSF50475">
    <property type="entry name" value="FMN-binding split barrel"/>
    <property type="match status" value="1"/>
</dbReference>
<dbReference type="PANTHER" id="PTHR34818">
    <property type="entry name" value="PROTEIN BLI-3"/>
    <property type="match status" value="1"/>
</dbReference>
<protein>
    <submittedName>
        <fullName evidence="2">Pyridoxamine 5-phosphate oxidase</fullName>
    </submittedName>
</protein>
<sequence>MEKILKFLSENPTFYFATVEGNKPKVRPFGFFMEHEGRLYFGMGDHKFCYKQVQANKNVEISTANAQGQWIRISGTAVFDDREDTLKKAFKTMPSLTQIYNEQTGLHLALFYLDNIQAEIADIKGNFEKIAF</sequence>
<organism evidence="2 3">
    <name type="scientific">Clostridium tetanomorphum</name>
    <dbReference type="NCBI Taxonomy" id="1553"/>
    <lineage>
        <taxon>Bacteria</taxon>
        <taxon>Bacillati</taxon>
        <taxon>Bacillota</taxon>
        <taxon>Clostridia</taxon>
        <taxon>Eubacteriales</taxon>
        <taxon>Clostridiaceae</taxon>
        <taxon>Clostridium</taxon>
    </lineage>
</organism>
<evidence type="ECO:0000313" key="2">
    <source>
        <dbReference type="EMBL" id="MBC2398579.1"/>
    </source>
</evidence>
<dbReference type="InterPro" id="IPR012349">
    <property type="entry name" value="Split_barrel_FMN-bd"/>
</dbReference>
<proteinExistence type="predicted"/>
<dbReference type="Pfam" id="PF01243">
    <property type="entry name" value="PNPOx_N"/>
    <property type="match status" value="1"/>
</dbReference>
<gene>
    <name evidence="2" type="ORF">HGG79_12470</name>
</gene>
<evidence type="ECO:0000259" key="1">
    <source>
        <dbReference type="Pfam" id="PF01243"/>
    </source>
</evidence>
<keyword evidence="3" id="KW-1185">Reference proteome</keyword>
<comment type="caution">
    <text evidence="2">The sequence shown here is derived from an EMBL/GenBank/DDBJ whole genome shotgun (WGS) entry which is preliminary data.</text>
</comment>
<dbReference type="AlphaFoldDB" id="A0A923ECK8"/>
<dbReference type="RefSeq" id="WP_035150036.1">
    <property type="nucleotide sequence ID" value="NZ_JAAZWO010000015.1"/>
</dbReference>
<feature type="domain" description="Pyridoxamine 5'-phosphate oxidase N-terminal" evidence="1">
    <location>
        <begin position="2"/>
        <end position="90"/>
    </location>
</feature>
<name>A0A923ECK8_CLOTT</name>
<dbReference type="InterPro" id="IPR052917">
    <property type="entry name" value="Stress-Dev_Protein"/>
</dbReference>
<dbReference type="PANTHER" id="PTHR34818:SF1">
    <property type="entry name" value="PROTEIN BLI-3"/>
    <property type="match status" value="1"/>
</dbReference>
<dbReference type="EMBL" id="JAAZWO010000015">
    <property type="protein sequence ID" value="MBC2398579.1"/>
    <property type="molecule type" value="Genomic_DNA"/>
</dbReference>
<dbReference type="InterPro" id="IPR011576">
    <property type="entry name" value="Pyridox_Oxase_N"/>
</dbReference>
<dbReference type="Proteomes" id="UP000563151">
    <property type="component" value="Unassembled WGS sequence"/>
</dbReference>
<dbReference type="Gene3D" id="2.30.110.10">
    <property type="entry name" value="Electron Transport, Fmn-binding Protein, Chain A"/>
    <property type="match status" value="1"/>
</dbReference>
<accession>A0A923ECK8</accession>
<evidence type="ECO:0000313" key="3">
    <source>
        <dbReference type="Proteomes" id="UP000563151"/>
    </source>
</evidence>
<reference evidence="2 3" key="1">
    <citation type="submission" date="2020-04" db="EMBL/GenBank/DDBJ databases">
        <title>Genomic insights into acetone-butanol-ethanol (ABE) fermentation by sequencing solventogenic clostridia strains.</title>
        <authorList>
            <person name="Brown S."/>
        </authorList>
    </citation>
    <scope>NUCLEOTIDE SEQUENCE [LARGE SCALE GENOMIC DNA]</scope>
    <source>
        <strain evidence="2 3">DJ011</strain>
    </source>
</reference>